<evidence type="ECO:0000259" key="3">
    <source>
        <dbReference type="Pfam" id="PF03787"/>
    </source>
</evidence>
<evidence type="ECO:0000313" key="5">
    <source>
        <dbReference type="Proteomes" id="UP000555728"/>
    </source>
</evidence>
<gene>
    <name evidence="4" type="ORF">GGD88_001139</name>
</gene>
<comment type="caution">
    <text evidence="4">The sequence shown here is derived from an EMBL/GenBank/DDBJ whole genome shotgun (WGS) entry which is preliminary data.</text>
</comment>
<reference evidence="4 5" key="1">
    <citation type="submission" date="2020-08" db="EMBL/GenBank/DDBJ databases">
        <title>Genome sequencing of Purple Non-Sulfur Bacteria from various extreme environments.</title>
        <authorList>
            <person name="Mayer M."/>
        </authorList>
    </citation>
    <scope>NUCLEOTIDE SEQUENCE [LARGE SCALE GENOMIC DNA]</scope>
    <source>
        <strain evidence="4 5">JA135</strain>
    </source>
</reference>
<dbReference type="PANTHER" id="PTHR35579:SF3">
    <property type="entry name" value="CRISPR SYSTEM CMS ENDORIBONUCLEASE CSM3"/>
    <property type="match status" value="1"/>
</dbReference>
<evidence type="ECO:0000313" key="4">
    <source>
        <dbReference type="EMBL" id="MBB4285421.1"/>
    </source>
</evidence>
<dbReference type="Pfam" id="PF03787">
    <property type="entry name" value="RAMPs"/>
    <property type="match status" value="2"/>
</dbReference>
<feature type="domain" description="CRISPR type III-associated protein" evidence="3">
    <location>
        <begin position="11"/>
        <end position="225"/>
    </location>
</feature>
<keyword evidence="5" id="KW-1185">Reference proteome</keyword>
<dbReference type="EMBL" id="JACIGI010000007">
    <property type="protein sequence ID" value="MBB4285421.1"/>
    <property type="molecule type" value="Genomic_DNA"/>
</dbReference>
<name>A0A7W6WJM3_9PROT</name>
<evidence type="ECO:0000256" key="1">
    <source>
        <dbReference type="ARBA" id="ARBA00023118"/>
    </source>
</evidence>
<dbReference type="PANTHER" id="PTHR35579">
    <property type="entry name" value="CRISPR SYSTEM CMS ENDORIBONUCLEASE CSM3"/>
    <property type="match status" value="1"/>
</dbReference>
<accession>A0A7W6WJM3</accession>
<feature type="domain" description="CRISPR type III-associated protein" evidence="3">
    <location>
        <begin position="295"/>
        <end position="457"/>
    </location>
</feature>
<dbReference type="AlphaFoldDB" id="A0A7W6WJM3"/>
<dbReference type="GO" id="GO:0051607">
    <property type="term" value="P:defense response to virus"/>
    <property type="evidence" value="ECO:0007669"/>
    <property type="project" value="UniProtKB-KW"/>
</dbReference>
<evidence type="ECO:0000256" key="2">
    <source>
        <dbReference type="SAM" id="MobiDB-lite"/>
    </source>
</evidence>
<protein>
    <submittedName>
        <fullName evidence="4">CRISPR/Cas system CSM-associated protein Csm3 (Group 7 of RAMP superfamily)</fullName>
    </submittedName>
</protein>
<dbReference type="CDD" id="cd09726">
    <property type="entry name" value="RAMP_I_III"/>
    <property type="match status" value="1"/>
</dbReference>
<dbReference type="InterPro" id="IPR005537">
    <property type="entry name" value="RAMP_III_fam"/>
</dbReference>
<dbReference type="Proteomes" id="UP000555728">
    <property type="component" value="Unassembled WGS sequence"/>
</dbReference>
<organism evidence="4 5">
    <name type="scientific">Roseospira goensis</name>
    <dbReference type="NCBI Taxonomy" id="391922"/>
    <lineage>
        <taxon>Bacteria</taxon>
        <taxon>Pseudomonadati</taxon>
        <taxon>Pseudomonadota</taxon>
        <taxon>Alphaproteobacteria</taxon>
        <taxon>Rhodospirillales</taxon>
        <taxon>Rhodospirillaceae</taxon>
        <taxon>Roseospira</taxon>
    </lineage>
</organism>
<feature type="compositionally biased region" description="Basic and acidic residues" evidence="2">
    <location>
        <begin position="288"/>
        <end position="303"/>
    </location>
</feature>
<dbReference type="InterPro" id="IPR052216">
    <property type="entry name" value="CRISPR_Csm3_endoribonuclease"/>
</dbReference>
<proteinExistence type="predicted"/>
<keyword evidence="1" id="KW-0051">Antiviral defense</keyword>
<sequence length="464" mass="49267">MPRLRYDIKGTLETLAPLHVGTGEWRKVATVKGKDGANTRPDVAALMRDATGTPMLPSTTLKGMLRGLAASLGNKIAKLDADALMGEIKGTAEEDEKGRPLPRGSMGLLTVFCAPRTDAVPDASAMPFADARPIAQEGLGDGVFVAARTRIDGASGTASDATLFFQEMVAKGTRFAFRCRIEARAGRIDKAEQALETLKVLLAALTADEGVPLGKGQADGLGRVRLRPQTLSVTRRTVADDGTFTKTPVEDFALPEVIAPPEVDRIPIRLRCDGPFAVIDASHKRERGRHEGEEETPHLSAQRETEALPLLLGTGVSGALRARAAWLWARDAATIRAAAGETEGPVLDDTTVGPKDPVERLFGRTGFRGLLSLSGMTIAADAPLNLTSVRIDRFSGAPVDNALFTTAAFIGVDLSFTLTLGGSATTIDRALFNALCRDIKATGLMLGHGTNKGFGWFDWTEDAA</sequence>
<dbReference type="RefSeq" id="WP_184432606.1">
    <property type="nucleotide sequence ID" value="NZ_JACIGI010000007.1"/>
</dbReference>
<feature type="region of interest" description="Disordered" evidence="2">
    <location>
        <begin position="283"/>
        <end position="303"/>
    </location>
</feature>